<reference evidence="1" key="1">
    <citation type="submission" date="2014-09" db="EMBL/GenBank/DDBJ databases">
        <authorList>
            <person name="Magalhaes I.L.F."/>
            <person name="Oliveira U."/>
            <person name="Santos F.R."/>
            <person name="Vidigal T.H.D.A."/>
            <person name="Brescovit A.D."/>
            <person name="Santos A.J."/>
        </authorList>
    </citation>
    <scope>NUCLEOTIDE SEQUENCE</scope>
    <source>
        <tissue evidence="1">Shoot tissue taken approximately 20 cm above the soil surface</tissue>
    </source>
</reference>
<dbReference type="AlphaFoldDB" id="A0A0A8YP31"/>
<sequence>MHDWQGCYQGQVNLEFGRGRKSIISPDEHPAFI</sequence>
<organism evidence="1">
    <name type="scientific">Arundo donax</name>
    <name type="common">Giant reed</name>
    <name type="synonym">Donax arundinaceus</name>
    <dbReference type="NCBI Taxonomy" id="35708"/>
    <lineage>
        <taxon>Eukaryota</taxon>
        <taxon>Viridiplantae</taxon>
        <taxon>Streptophyta</taxon>
        <taxon>Embryophyta</taxon>
        <taxon>Tracheophyta</taxon>
        <taxon>Spermatophyta</taxon>
        <taxon>Magnoliopsida</taxon>
        <taxon>Liliopsida</taxon>
        <taxon>Poales</taxon>
        <taxon>Poaceae</taxon>
        <taxon>PACMAD clade</taxon>
        <taxon>Arundinoideae</taxon>
        <taxon>Arundineae</taxon>
        <taxon>Arundo</taxon>
    </lineage>
</organism>
<evidence type="ECO:0000313" key="1">
    <source>
        <dbReference type="EMBL" id="JAD27666.1"/>
    </source>
</evidence>
<name>A0A0A8YP31_ARUDO</name>
<reference evidence="1" key="2">
    <citation type="journal article" date="2015" name="Data Brief">
        <title>Shoot transcriptome of the giant reed, Arundo donax.</title>
        <authorList>
            <person name="Barrero R.A."/>
            <person name="Guerrero F.D."/>
            <person name="Moolhuijzen P."/>
            <person name="Goolsby J.A."/>
            <person name="Tidwell J."/>
            <person name="Bellgard S.E."/>
            <person name="Bellgard M.I."/>
        </authorList>
    </citation>
    <scope>NUCLEOTIDE SEQUENCE</scope>
    <source>
        <tissue evidence="1">Shoot tissue taken approximately 20 cm above the soil surface</tissue>
    </source>
</reference>
<accession>A0A0A8YP31</accession>
<proteinExistence type="predicted"/>
<protein>
    <submittedName>
        <fullName evidence="1">Uncharacterized protein</fullName>
    </submittedName>
</protein>
<dbReference type="EMBL" id="GBRH01270229">
    <property type="protein sequence ID" value="JAD27666.1"/>
    <property type="molecule type" value="Transcribed_RNA"/>
</dbReference>